<dbReference type="Proteomes" id="UP001060085">
    <property type="component" value="Linkage Group LG07"/>
</dbReference>
<proteinExistence type="predicted"/>
<sequence>MLGEVCKKKNGVKDGWQVTQNVDLSSKVDALSKRFDPLLALNTLPTNSLNVQGTSQFSPRISQSEQPIFKYVQSRLEKEATRRGRSIRPTTISAEQTIWYDCLSWFSISKVCTPSPFSKLETQIGQLANAISRRDEGKIPNHLIENPRTNHHEQVKAVITLRNGKLVDNKVGEPIKDSKLNRNETDGIDIGTKIERKIEKELASSSNSKTLESSSTASYKPKGLGVGEKMLLFWCQLFF</sequence>
<accession>A0ACB9ZUF3</accession>
<organism evidence="1 2">
    <name type="scientific">Catharanthus roseus</name>
    <name type="common">Madagascar periwinkle</name>
    <name type="synonym">Vinca rosea</name>
    <dbReference type="NCBI Taxonomy" id="4058"/>
    <lineage>
        <taxon>Eukaryota</taxon>
        <taxon>Viridiplantae</taxon>
        <taxon>Streptophyta</taxon>
        <taxon>Embryophyta</taxon>
        <taxon>Tracheophyta</taxon>
        <taxon>Spermatophyta</taxon>
        <taxon>Magnoliopsida</taxon>
        <taxon>eudicotyledons</taxon>
        <taxon>Gunneridae</taxon>
        <taxon>Pentapetalae</taxon>
        <taxon>asterids</taxon>
        <taxon>lamiids</taxon>
        <taxon>Gentianales</taxon>
        <taxon>Apocynaceae</taxon>
        <taxon>Rauvolfioideae</taxon>
        <taxon>Vinceae</taxon>
        <taxon>Catharanthinae</taxon>
        <taxon>Catharanthus</taxon>
    </lineage>
</organism>
<reference evidence="2" key="1">
    <citation type="journal article" date="2023" name="Nat. Plants">
        <title>Single-cell RNA sequencing provides a high-resolution roadmap for understanding the multicellular compartmentation of specialized metabolism.</title>
        <authorList>
            <person name="Sun S."/>
            <person name="Shen X."/>
            <person name="Li Y."/>
            <person name="Li Y."/>
            <person name="Wang S."/>
            <person name="Li R."/>
            <person name="Zhang H."/>
            <person name="Shen G."/>
            <person name="Guo B."/>
            <person name="Wei J."/>
            <person name="Xu J."/>
            <person name="St-Pierre B."/>
            <person name="Chen S."/>
            <person name="Sun C."/>
        </authorList>
    </citation>
    <scope>NUCLEOTIDE SEQUENCE [LARGE SCALE GENOMIC DNA]</scope>
</reference>
<name>A0ACB9ZUF3_CATRO</name>
<comment type="caution">
    <text evidence="1">The sequence shown here is derived from an EMBL/GenBank/DDBJ whole genome shotgun (WGS) entry which is preliminary data.</text>
</comment>
<evidence type="ECO:0000313" key="1">
    <source>
        <dbReference type="EMBL" id="KAI5652258.1"/>
    </source>
</evidence>
<evidence type="ECO:0000313" key="2">
    <source>
        <dbReference type="Proteomes" id="UP001060085"/>
    </source>
</evidence>
<protein>
    <submittedName>
        <fullName evidence="1">Uncharacterized protein</fullName>
    </submittedName>
</protein>
<dbReference type="EMBL" id="CM044707">
    <property type="protein sequence ID" value="KAI5652258.1"/>
    <property type="molecule type" value="Genomic_DNA"/>
</dbReference>
<gene>
    <name evidence="1" type="ORF">M9H77_29445</name>
</gene>
<keyword evidence="2" id="KW-1185">Reference proteome</keyword>